<organism evidence="4 5">
    <name type="scientific">Schistosoma mekongi</name>
    <name type="common">Parasitic worm</name>
    <dbReference type="NCBI Taxonomy" id="38744"/>
    <lineage>
        <taxon>Eukaryota</taxon>
        <taxon>Metazoa</taxon>
        <taxon>Spiralia</taxon>
        <taxon>Lophotrochozoa</taxon>
        <taxon>Platyhelminthes</taxon>
        <taxon>Trematoda</taxon>
        <taxon>Digenea</taxon>
        <taxon>Strigeidida</taxon>
        <taxon>Schistosomatoidea</taxon>
        <taxon>Schistosomatidae</taxon>
        <taxon>Schistosoma</taxon>
    </lineage>
</organism>
<dbReference type="GO" id="GO:0045595">
    <property type="term" value="P:regulation of cell differentiation"/>
    <property type="evidence" value="ECO:0007669"/>
    <property type="project" value="TreeGrafter"/>
</dbReference>
<accession>A0AAE1Z603</accession>
<dbReference type="SMART" id="SM00233">
    <property type="entry name" value="PH"/>
    <property type="match status" value="1"/>
</dbReference>
<dbReference type="PROSITE" id="PS50003">
    <property type="entry name" value="PH_DOMAIN"/>
    <property type="match status" value="1"/>
</dbReference>
<dbReference type="AlphaFoldDB" id="A0AAE1Z603"/>
<evidence type="ECO:0000313" key="5">
    <source>
        <dbReference type="Proteomes" id="UP001292079"/>
    </source>
</evidence>
<proteinExistence type="predicted"/>
<evidence type="ECO:0000256" key="2">
    <source>
        <dbReference type="ARBA" id="ARBA00023136"/>
    </source>
</evidence>
<dbReference type="SUPFAM" id="SSF50729">
    <property type="entry name" value="PH domain-like"/>
    <property type="match status" value="1"/>
</dbReference>
<dbReference type="EMBL" id="JALJAT010000008">
    <property type="protein sequence ID" value="KAK4467912.1"/>
    <property type="molecule type" value="Genomic_DNA"/>
</dbReference>
<evidence type="ECO:0000259" key="3">
    <source>
        <dbReference type="PROSITE" id="PS50003"/>
    </source>
</evidence>
<dbReference type="Gene3D" id="2.30.29.30">
    <property type="entry name" value="Pleckstrin-homology domain (PH domain)/Phosphotyrosine-binding domain (PTB)"/>
    <property type="match status" value="1"/>
</dbReference>
<reference evidence="4" key="1">
    <citation type="submission" date="2022-04" db="EMBL/GenBank/DDBJ databases">
        <authorList>
            <person name="Xu L."/>
            <person name="Lv Z."/>
        </authorList>
    </citation>
    <scope>NUCLEOTIDE SEQUENCE</scope>
    <source>
        <strain evidence="4">LV_2022a</strain>
    </source>
</reference>
<dbReference type="GO" id="GO:0016020">
    <property type="term" value="C:membrane"/>
    <property type="evidence" value="ECO:0007669"/>
    <property type="project" value="UniProtKB-SubCell"/>
</dbReference>
<feature type="domain" description="PH" evidence="3">
    <location>
        <begin position="1"/>
        <end position="114"/>
    </location>
</feature>
<name>A0AAE1Z603_SCHME</name>
<keyword evidence="2" id="KW-0472">Membrane</keyword>
<dbReference type="Pfam" id="PF00169">
    <property type="entry name" value="PH"/>
    <property type="match status" value="1"/>
</dbReference>
<comment type="caution">
    <text evidence="4">The sequence shown here is derived from an EMBL/GenBank/DDBJ whole genome shotgun (WGS) entry which is preliminary data.</text>
</comment>
<dbReference type="CDD" id="cd00821">
    <property type="entry name" value="PH"/>
    <property type="match status" value="1"/>
</dbReference>
<comment type="subcellular location">
    <subcellularLocation>
        <location evidence="1">Membrane</location>
    </subcellularLocation>
</comment>
<dbReference type="Proteomes" id="UP001292079">
    <property type="component" value="Unassembled WGS sequence"/>
</dbReference>
<keyword evidence="5" id="KW-1185">Reference proteome</keyword>
<dbReference type="PANTHER" id="PTHR14309">
    <property type="entry name" value="EXPRESSED PROTEIN"/>
    <property type="match status" value="1"/>
</dbReference>
<evidence type="ECO:0000313" key="4">
    <source>
        <dbReference type="EMBL" id="KAK4467912.1"/>
    </source>
</evidence>
<dbReference type="PANTHER" id="PTHR14309:SF12">
    <property type="entry name" value="PH DOMAIN-CONTAINING PROTEIN"/>
    <property type="match status" value="1"/>
</dbReference>
<evidence type="ECO:0000256" key="1">
    <source>
        <dbReference type="ARBA" id="ARBA00004370"/>
    </source>
</evidence>
<gene>
    <name evidence="4" type="ORF">MN116_008521</name>
</gene>
<sequence length="295" mass="31842">MFIKEGYLKKWSDRKKWHNVYCKLLDSGWFQWFDDASSTSPKRSVDIRRVAAFLAFGEVIRRVPCKPTSLTASEIPLAFGIPYEPHMGTQMAWFVCPNQETLSSWTNAIMSLFQQSNSAQPPPPYQPPAPAAPPGMIGFGMPDPAAYGGNYGGFGAPPPPPPVQSNYGYPSNNNYIPPVMPPSQPPVPAAAPGAYVPGTSSYGSYPQQPRPQAQQGQYFVGQNGQPYQVVYVDGKPKKKKYSGLKNAAVGLASGVAGGYLASRLFGGWGWGGGCGGLMGPRWGSWSSLSSFSWSD</sequence>
<protein>
    <recommendedName>
        <fullName evidence="3">PH domain-containing protein</fullName>
    </recommendedName>
</protein>
<dbReference type="InterPro" id="IPR011993">
    <property type="entry name" value="PH-like_dom_sf"/>
</dbReference>
<reference evidence="4" key="2">
    <citation type="journal article" date="2023" name="Infect Dis Poverty">
        <title>Chromosome-scale genome of the human blood fluke Schistosoma mekongi and its implications for public health.</title>
        <authorList>
            <person name="Zhou M."/>
            <person name="Xu L."/>
            <person name="Xu D."/>
            <person name="Chen W."/>
            <person name="Khan J."/>
            <person name="Hu Y."/>
            <person name="Huang H."/>
            <person name="Wei H."/>
            <person name="Zhang Y."/>
            <person name="Chusongsang P."/>
            <person name="Tanasarnprasert K."/>
            <person name="Hu X."/>
            <person name="Limpanont Y."/>
            <person name="Lv Z."/>
        </authorList>
    </citation>
    <scope>NUCLEOTIDE SEQUENCE</scope>
    <source>
        <strain evidence="4">LV_2022a</strain>
    </source>
</reference>
<dbReference type="InterPro" id="IPR039680">
    <property type="entry name" value="PLEKHB1/2"/>
</dbReference>
<dbReference type="InterPro" id="IPR001849">
    <property type="entry name" value="PH_domain"/>
</dbReference>